<proteinExistence type="predicted"/>
<comment type="caution">
    <text evidence="20">The sequence shown here is derived from an EMBL/GenBank/DDBJ whole genome shotgun (WGS) entry which is preliminary data.</text>
</comment>
<dbReference type="InterPro" id="IPR000742">
    <property type="entry name" value="EGF"/>
</dbReference>
<dbReference type="InterPro" id="IPR000033">
    <property type="entry name" value="LDLR_classB_rpt"/>
</dbReference>
<feature type="repeat" description="LDL-receptor class B" evidence="15">
    <location>
        <begin position="639"/>
        <end position="682"/>
    </location>
</feature>
<dbReference type="InterPro" id="IPR011042">
    <property type="entry name" value="6-blade_b-propeller_TolB-like"/>
</dbReference>
<feature type="repeat" description="LDL-receptor class B" evidence="15">
    <location>
        <begin position="990"/>
        <end position="1031"/>
    </location>
</feature>
<dbReference type="PROSITE" id="PS01186">
    <property type="entry name" value="EGF_2"/>
    <property type="match status" value="1"/>
</dbReference>
<dbReference type="SUPFAM" id="SSF57196">
    <property type="entry name" value="EGF/Laminin"/>
    <property type="match status" value="2"/>
</dbReference>
<dbReference type="Gene3D" id="2.120.10.30">
    <property type="entry name" value="TolB, C-terminal domain"/>
    <property type="match status" value="4"/>
</dbReference>
<evidence type="ECO:0000259" key="19">
    <source>
        <dbReference type="PROSITE" id="PS50026"/>
    </source>
</evidence>
<dbReference type="OrthoDB" id="10066840at2759"/>
<keyword evidence="6 18" id="KW-0732">Signal</keyword>
<dbReference type="Pfam" id="PF00057">
    <property type="entry name" value="Ldl_recept_a"/>
    <property type="match status" value="7"/>
</dbReference>
<comment type="subcellular location">
    <subcellularLocation>
        <location evidence="1">Cell membrane</location>
        <topology evidence="1">Single-pass type I membrane protein</topology>
    </subcellularLocation>
</comment>
<evidence type="ECO:0000256" key="15">
    <source>
        <dbReference type="PROSITE-ProRule" id="PRU00461"/>
    </source>
</evidence>
<dbReference type="CDD" id="cd00112">
    <property type="entry name" value="LDLa"/>
    <property type="match status" value="7"/>
</dbReference>
<dbReference type="GO" id="GO:0043235">
    <property type="term" value="C:receptor complex"/>
    <property type="evidence" value="ECO:0007669"/>
    <property type="project" value="TreeGrafter"/>
</dbReference>
<evidence type="ECO:0000256" key="16">
    <source>
        <dbReference type="SAM" id="MobiDB-lite"/>
    </source>
</evidence>
<evidence type="ECO:0000256" key="17">
    <source>
        <dbReference type="SAM" id="Phobius"/>
    </source>
</evidence>
<protein>
    <recommendedName>
        <fullName evidence="19">EGF-like domain-containing protein</fullName>
    </recommendedName>
</protein>
<evidence type="ECO:0000256" key="10">
    <source>
        <dbReference type="ARBA" id="ARBA00023157"/>
    </source>
</evidence>
<evidence type="ECO:0000256" key="3">
    <source>
        <dbReference type="ARBA" id="ARBA00022536"/>
    </source>
</evidence>
<dbReference type="InterPro" id="IPR023415">
    <property type="entry name" value="LDLR_class-A_CS"/>
</dbReference>
<feature type="repeat" description="LDL-receptor class B" evidence="15">
    <location>
        <begin position="1170"/>
        <end position="1212"/>
    </location>
</feature>
<keyword evidence="21" id="KW-1185">Reference proteome</keyword>
<feature type="disulfide bond" evidence="14">
    <location>
        <begin position="189"/>
        <end position="207"/>
    </location>
</feature>
<dbReference type="PANTHER" id="PTHR22722">
    <property type="entry name" value="LOW-DENSITY LIPOPROTEIN RECEPTOR-RELATED PROTEIN 2-RELATED"/>
    <property type="match status" value="1"/>
</dbReference>
<dbReference type="PROSITE" id="PS50068">
    <property type="entry name" value="LDLRA_2"/>
    <property type="match status" value="8"/>
</dbReference>
<dbReference type="SMART" id="SM00179">
    <property type="entry name" value="EGF_CA"/>
    <property type="match status" value="3"/>
</dbReference>
<feature type="disulfide bond" evidence="14">
    <location>
        <begin position="305"/>
        <end position="317"/>
    </location>
</feature>
<feature type="repeat" description="LDL-receptor class B" evidence="15">
    <location>
        <begin position="903"/>
        <end position="945"/>
    </location>
</feature>
<dbReference type="Pfam" id="PF00058">
    <property type="entry name" value="Ldl_recept_b"/>
    <property type="match status" value="11"/>
</dbReference>
<evidence type="ECO:0000256" key="11">
    <source>
        <dbReference type="ARBA" id="ARBA00023170"/>
    </source>
</evidence>
<feature type="disulfide bond" evidence="14">
    <location>
        <begin position="229"/>
        <end position="247"/>
    </location>
</feature>
<evidence type="ECO:0000256" key="12">
    <source>
        <dbReference type="ARBA" id="ARBA00023180"/>
    </source>
</evidence>
<feature type="disulfide bond" evidence="14">
    <location>
        <begin position="263"/>
        <end position="275"/>
    </location>
</feature>
<feature type="repeat" description="LDL-receptor class B" evidence="15">
    <location>
        <begin position="1213"/>
        <end position="1255"/>
    </location>
</feature>
<dbReference type="PRINTS" id="PR00261">
    <property type="entry name" value="LDLRECEPTOR"/>
</dbReference>
<feature type="region of interest" description="Disordered" evidence="16">
    <location>
        <begin position="1736"/>
        <end position="1764"/>
    </location>
</feature>
<evidence type="ECO:0000256" key="2">
    <source>
        <dbReference type="ARBA" id="ARBA00022475"/>
    </source>
</evidence>
<feature type="compositionally biased region" description="Basic and acidic residues" evidence="16">
    <location>
        <begin position="34"/>
        <end position="61"/>
    </location>
</feature>
<feature type="disulfide bond" evidence="14">
    <location>
        <begin position="149"/>
        <end position="167"/>
    </location>
</feature>
<feature type="chain" id="PRO_5035904750" description="EGF-like domain-containing protein" evidence="18">
    <location>
        <begin position="22"/>
        <end position="1916"/>
    </location>
</feature>
<dbReference type="CDD" id="cd00054">
    <property type="entry name" value="EGF_CA"/>
    <property type="match status" value="1"/>
</dbReference>
<dbReference type="Pfam" id="PF07645">
    <property type="entry name" value="EGF_CA"/>
    <property type="match status" value="1"/>
</dbReference>
<feature type="disulfide bond" evidence="14">
    <location>
        <begin position="241"/>
        <end position="256"/>
    </location>
</feature>
<feature type="repeat" description="LDL-receptor class B" evidence="15">
    <location>
        <begin position="596"/>
        <end position="638"/>
    </location>
</feature>
<dbReference type="GO" id="GO:0016324">
    <property type="term" value="C:apical plasma membrane"/>
    <property type="evidence" value="ECO:0007669"/>
    <property type="project" value="TreeGrafter"/>
</dbReference>
<dbReference type="SMART" id="SM00192">
    <property type="entry name" value="LDLa"/>
    <property type="match status" value="8"/>
</dbReference>
<dbReference type="PROSITE" id="PS01187">
    <property type="entry name" value="EGF_CA"/>
    <property type="match status" value="1"/>
</dbReference>
<dbReference type="PROSITE" id="PS01209">
    <property type="entry name" value="LDLRA_1"/>
    <property type="match status" value="5"/>
</dbReference>
<feature type="signal peptide" evidence="18">
    <location>
        <begin position="1"/>
        <end position="21"/>
    </location>
</feature>
<evidence type="ECO:0000256" key="18">
    <source>
        <dbReference type="SAM" id="SignalP"/>
    </source>
</evidence>
<dbReference type="InterPro" id="IPR049883">
    <property type="entry name" value="NOTCH1_EGF-like"/>
</dbReference>
<feature type="region of interest" description="Disordered" evidence="16">
    <location>
        <begin position="1842"/>
        <end position="1864"/>
    </location>
</feature>
<dbReference type="EMBL" id="CADEPI010000026">
    <property type="protein sequence ID" value="CAB3366746.1"/>
    <property type="molecule type" value="Genomic_DNA"/>
</dbReference>
<feature type="region of interest" description="Disordered" evidence="16">
    <location>
        <begin position="33"/>
        <end position="66"/>
    </location>
</feature>
<evidence type="ECO:0000256" key="4">
    <source>
        <dbReference type="ARBA" id="ARBA00022583"/>
    </source>
</evidence>
<feature type="disulfide bond" evidence="14">
    <location>
        <begin position="161"/>
        <end position="176"/>
    </location>
</feature>
<feature type="repeat" description="LDL-receptor class B" evidence="15">
    <location>
        <begin position="553"/>
        <end position="595"/>
    </location>
</feature>
<dbReference type="SMART" id="SM00181">
    <property type="entry name" value="EGF"/>
    <property type="match status" value="6"/>
</dbReference>
<keyword evidence="2" id="KW-1003">Cell membrane</keyword>
<evidence type="ECO:0000256" key="14">
    <source>
        <dbReference type="PROSITE-ProRule" id="PRU00124"/>
    </source>
</evidence>
<dbReference type="Proteomes" id="UP000494165">
    <property type="component" value="Unassembled WGS sequence"/>
</dbReference>
<feature type="repeat" description="LDL-receptor class B" evidence="15">
    <location>
        <begin position="1560"/>
        <end position="1603"/>
    </location>
</feature>
<feature type="compositionally biased region" description="Acidic residues" evidence="16">
    <location>
        <begin position="1738"/>
        <end position="1749"/>
    </location>
</feature>
<dbReference type="SUPFAM" id="SSF57184">
    <property type="entry name" value="Growth factor receptor domain"/>
    <property type="match status" value="1"/>
</dbReference>
<evidence type="ECO:0000256" key="9">
    <source>
        <dbReference type="ARBA" id="ARBA00023136"/>
    </source>
</evidence>
<feature type="disulfide bond" evidence="14">
    <location>
        <begin position="222"/>
        <end position="234"/>
    </location>
</feature>
<dbReference type="PROSITE" id="PS50026">
    <property type="entry name" value="EGF_3"/>
    <property type="match status" value="1"/>
</dbReference>
<feature type="region of interest" description="Disordered" evidence="16">
    <location>
        <begin position="116"/>
        <end position="138"/>
    </location>
</feature>
<dbReference type="SMART" id="SM00135">
    <property type="entry name" value="LY"/>
    <property type="match status" value="20"/>
</dbReference>
<dbReference type="Gene3D" id="2.10.25.10">
    <property type="entry name" value="Laminin"/>
    <property type="match status" value="2"/>
</dbReference>
<dbReference type="SUPFAM" id="SSF57424">
    <property type="entry name" value="LDL receptor-like module"/>
    <property type="match status" value="8"/>
</dbReference>
<feature type="repeat" description="LDL-receptor class B" evidence="15">
    <location>
        <begin position="860"/>
        <end position="902"/>
    </location>
</feature>
<gene>
    <name evidence="20" type="ORF">CLODIP_2_CD15911</name>
</gene>
<dbReference type="GO" id="GO:0042562">
    <property type="term" value="F:hormone binding"/>
    <property type="evidence" value="ECO:0007669"/>
    <property type="project" value="TreeGrafter"/>
</dbReference>
<evidence type="ECO:0000256" key="6">
    <source>
        <dbReference type="ARBA" id="ARBA00022729"/>
    </source>
</evidence>
<dbReference type="Pfam" id="PF14670">
    <property type="entry name" value="FXa_inhibition"/>
    <property type="match status" value="3"/>
</dbReference>
<dbReference type="InterPro" id="IPR009030">
    <property type="entry name" value="Growth_fac_rcpt_cys_sf"/>
</dbReference>
<comment type="caution">
    <text evidence="13">Lacks conserved residue(s) required for the propagation of feature annotation.</text>
</comment>
<dbReference type="InterPro" id="IPR001881">
    <property type="entry name" value="EGF-like_Ca-bd_dom"/>
</dbReference>
<keyword evidence="9 17" id="KW-0472">Membrane</keyword>
<feature type="domain" description="EGF-like" evidence="19">
    <location>
        <begin position="466"/>
        <end position="507"/>
    </location>
</feature>
<accession>A0A8S1CBQ7</accession>
<dbReference type="InterPro" id="IPR002172">
    <property type="entry name" value="LDrepeatLR_classA_rpt"/>
</dbReference>
<feature type="disulfide bond" evidence="14">
    <location>
        <begin position="270"/>
        <end position="288"/>
    </location>
</feature>
<dbReference type="GO" id="GO:0006898">
    <property type="term" value="P:receptor-mediated endocytosis"/>
    <property type="evidence" value="ECO:0007669"/>
    <property type="project" value="TreeGrafter"/>
</dbReference>
<dbReference type="InterPro" id="IPR036055">
    <property type="entry name" value="LDL_receptor-like_sf"/>
</dbReference>
<feature type="disulfide bond" evidence="14">
    <location>
        <begin position="282"/>
        <end position="297"/>
    </location>
</feature>
<feature type="repeat" description="LDL-receptor class B" evidence="15">
    <location>
        <begin position="946"/>
        <end position="989"/>
    </location>
</feature>
<evidence type="ECO:0000256" key="5">
    <source>
        <dbReference type="ARBA" id="ARBA00022692"/>
    </source>
</evidence>
<keyword evidence="3 13" id="KW-0245">EGF-like domain</keyword>
<dbReference type="Gene3D" id="4.10.400.10">
    <property type="entry name" value="Low-density Lipoprotein Receptor"/>
    <property type="match status" value="8"/>
</dbReference>
<keyword evidence="10 14" id="KW-1015">Disulfide bond</keyword>
<dbReference type="FunFam" id="4.10.400.10:FF:000034">
    <property type="entry name" value="Low-density lipoprotein receptor-related protein 2"/>
    <property type="match status" value="2"/>
</dbReference>
<feature type="disulfide bond" evidence="14">
    <location>
        <begin position="201"/>
        <end position="216"/>
    </location>
</feature>
<keyword evidence="8 17" id="KW-1133">Transmembrane helix</keyword>
<feature type="disulfide bond" evidence="14">
    <location>
        <begin position="347"/>
        <end position="359"/>
    </location>
</feature>
<organism evidence="20 21">
    <name type="scientific">Cloeon dipterum</name>
    <dbReference type="NCBI Taxonomy" id="197152"/>
    <lineage>
        <taxon>Eukaryota</taxon>
        <taxon>Metazoa</taxon>
        <taxon>Ecdysozoa</taxon>
        <taxon>Arthropoda</taxon>
        <taxon>Hexapoda</taxon>
        <taxon>Insecta</taxon>
        <taxon>Pterygota</taxon>
        <taxon>Palaeoptera</taxon>
        <taxon>Ephemeroptera</taxon>
        <taxon>Pisciforma</taxon>
        <taxon>Baetidae</taxon>
        <taxon>Cloeon</taxon>
    </lineage>
</organism>
<dbReference type="SUPFAM" id="SSF63825">
    <property type="entry name" value="YWTD domain"/>
    <property type="match status" value="4"/>
</dbReference>
<feature type="disulfide bond" evidence="14">
    <location>
        <begin position="182"/>
        <end position="194"/>
    </location>
</feature>
<keyword evidence="12" id="KW-0325">Glycoprotein</keyword>
<evidence type="ECO:0000313" key="20">
    <source>
        <dbReference type="EMBL" id="CAB3366746.1"/>
    </source>
</evidence>
<dbReference type="InterPro" id="IPR018097">
    <property type="entry name" value="EGF_Ca-bd_CS"/>
</dbReference>
<dbReference type="InterPro" id="IPR000152">
    <property type="entry name" value="EGF-type_Asp/Asn_hydroxyl_site"/>
</dbReference>
<evidence type="ECO:0000256" key="13">
    <source>
        <dbReference type="PROSITE-ProRule" id="PRU00076"/>
    </source>
</evidence>
<dbReference type="InterPro" id="IPR051221">
    <property type="entry name" value="LDLR-related"/>
</dbReference>
<feature type="disulfide bond" evidence="14">
    <location>
        <begin position="312"/>
        <end position="330"/>
    </location>
</feature>
<feature type="disulfide bond" evidence="14">
    <location>
        <begin position="354"/>
        <end position="372"/>
    </location>
</feature>
<feature type="disulfide bond" evidence="14">
    <location>
        <begin position="324"/>
        <end position="339"/>
    </location>
</feature>
<keyword evidence="4" id="KW-0254">Endocytosis</keyword>
<sequence>MTLLRAVCAVFLVCTTAGVTANVKKPIGPLYSGREYHHPNQHPEHPLEVDDAEHHHDHGDPDFPEGQISEHEKSTCVCPEKMFACQQSCLCVPQEWRCDGDADCEHGEDEHCDPLHRSGGGGGTMWEGPSDVGHERPTEPEPDCRGLHCPSGRCISREWLCDGDDDCGDFWDEASCGFDMNCTAEEFQCENGLCVQLNWVCDGDNDCKDFSDESNCTANSKCAPNEFRCGDGTCISENWRCDSESDCLDNSDEADCDFQPPVCQEDEFQCSYPRCVNENFRCDGNDDCGDWSDEENCPSQPYRSCRVGEYKCNSGKCIPERWLCDDESDCDNAEDEENCEKKKPRTCGPDEFSCSHGNCILKSWLCDGVEDCPKGEDEQQCTPSCEETQFACSNSSTSCISRKHMCDGKRDCPHGEDEKDCPIKKECDRANPKKCEQLCVTEIDGKDGCACRFGYTLQPNGYACRDIDECSTKLAPPCSQTCLNTIGSFTCSCKEGYILRSNGRSCKALGPPAILLFANRVDIRQMSLNNVKYTAILKGLHNAIALDYHYHMGLVYWSDVSLDMIRRAHINGSEPEDVIRWGLEAPSGVALDWVHNLLFWTDSGTRRVEVASLDGSVRSVLAASDLDKPRAIAVHPGEALVFWTDWGPNPKIESCQMDGSNRKAIITESVFWPNGLTIDFAVDRIYWADAKHHVIENARFDGRDRKKVISKGLPHPFALTVFEDFVYWTDWHTKSISSANKVTGSGFRTVHSGLHFPMDIHSYHPQRQPNYSNRCLGNNGGCSHLCLPNSDSFTCVCPLGQRLELDRKMCKKVPEKLLLFARSRDLRIHLLDGVEPQVDMVIPVDDVQSATALDWDSNTDELFWADAEANTISRAALNGSNQRLIVSSNLESPAGIAVDWVTKKLYWTDAGTNRIEVANLDGTMRALLIWEGIEKLRDITVNPNDGYMYWSDWGETPKIEKAGMDGSARKVLISQRMMWPNGLTIDQDTRRLYWADGGAKTIEYCNFDGSGRNLIGSALPYPFGLAVYKESVYWTDWDTTSIHKADKTSGKNMTVLKSGITGLMDVQVFHRDRKLSRSDCHFKNGGCSHLCLLAPSPKKFSCACPIGIKILEDNKKCADGPTNSLIFAHRVDIRRISLDVPYVIDVVLPLPPMHNAVAVDVDRKTGTTFGEIYWSDTVEDVIRKGKDNGSDVQDVIIDSLDNVEGIVVDSTGRKIYWTDGGRHSIEVAELDGSNRKVLICKDLDSPRAITLHYHRGLMFWSSWGKKPSIERASMDGSNRSVIIHEHVNWPNGLAIDRPAGRLYWNDGKMKTIESSTLDGTDRRLILGDVPHPYGLVVVGTHIYWTDWQTEALHRAEKENGADRVIIRDRLQGLMTIRSVQADNIAENACGHNNGDCSHLCLRTESSFVCACPTGILMGPDGRTCNNTPHAYLLFATRSALARVSLDSEEQWDVTLPIPGVHTAVAVDFHWEKQIIIYTDIHLDVIRQVDMNNFSNFEDIIFNNLSTPTGVAVDWIANNIYWTDTSRKALEVARLDGSCRKLLIHDKVEDPRALTVFPRKGFLYWTEWGDSPKIERSYLDGSARRVIIGTELGFPNGLALDYTANRLFWADALRDRIETSDLHGRGRTQLVPEATHPIGLTQFGPHVYWTDWYKKSVERADKLTGSERTAIRTNLNGVMEIRAVAADQQQGWTPCAEENGHCSHLCFHRPQGYICQCPDVPDKRPCSTKPSFLVSLRDEESEDDEGEYDTGDLPGLSKRNGRESPSSAGLLLMAGSFLFLLLCALVLVAMLRRRYKHNLYTGRNVLTFANPNYNASEAGGPAGPGGPNAADRRPFLWKKLKCEKTPSGSKGVGSGGASTPSSSSHQHEEGIILCAVPELKTAGGLHHAIAFDAVTTSLDDKHDEIYSEITVPSGSAK</sequence>
<evidence type="ECO:0000313" key="21">
    <source>
        <dbReference type="Proteomes" id="UP000494165"/>
    </source>
</evidence>
<feature type="disulfide bond" evidence="14">
    <location>
        <begin position="366"/>
        <end position="381"/>
    </location>
</feature>
<feature type="repeat" description="LDL-receptor class B" evidence="15">
    <location>
        <begin position="1517"/>
        <end position="1559"/>
    </location>
</feature>
<evidence type="ECO:0000256" key="8">
    <source>
        <dbReference type="ARBA" id="ARBA00022989"/>
    </source>
</evidence>
<dbReference type="FunFam" id="2.120.10.30:FF:000008">
    <property type="entry name" value="Low-density lipoprotein receptor-related protein 4"/>
    <property type="match status" value="4"/>
</dbReference>
<keyword evidence="7" id="KW-0677">Repeat</keyword>
<keyword evidence="5 17" id="KW-0812">Transmembrane</keyword>
<evidence type="ECO:0000256" key="7">
    <source>
        <dbReference type="ARBA" id="ARBA00022737"/>
    </source>
</evidence>
<feature type="repeat" description="LDL-receptor class B" evidence="15">
    <location>
        <begin position="1300"/>
        <end position="1341"/>
    </location>
</feature>
<feature type="repeat" description="LDL-receptor class B" evidence="15">
    <location>
        <begin position="683"/>
        <end position="725"/>
    </location>
</feature>
<evidence type="ECO:0000256" key="1">
    <source>
        <dbReference type="ARBA" id="ARBA00004251"/>
    </source>
</evidence>
<feature type="transmembrane region" description="Helical" evidence="17">
    <location>
        <begin position="1767"/>
        <end position="1790"/>
    </location>
</feature>
<dbReference type="PROSITE" id="PS51120">
    <property type="entry name" value="LDLRB"/>
    <property type="match status" value="14"/>
</dbReference>
<reference evidence="20 21" key="1">
    <citation type="submission" date="2020-04" db="EMBL/GenBank/DDBJ databases">
        <authorList>
            <person name="Alioto T."/>
            <person name="Alioto T."/>
            <person name="Gomez Garrido J."/>
        </authorList>
    </citation>
    <scope>NUCLEOTIDE SEQUENCE [LARGE SCALE GENOMIC DNA]</scope>
</reference>
<feature type="disulfide bond" evidence="14">
    <location>
        <begin position="406"/>
        <end position="421"/>
    </location>
</feature>
<dbReference type="PANTHER" id="PTHR22722:SF15">
    <property type="entry name" value="LOW-DENSITY LIPOPROTEIN RECEPTOR-RELATED"/>
    <property type="match status" value="1"/>
</dbReference>
<keyword evidence="11" id="KW-0675">Receptor</keyword>
<dbReference type="PROSITE" id="PS00010">
    <property type="entry name" value="ASX_HYDROXYL"/>
    <property type="match status" value="1"/>
</dbReference>
<dbReference type="GO" id="GO:0005509">
    <property type="term" value="F:calcium ion binding"/>
    <property type="evidence" value="ECO:0007669"/>
    <property type="project" value="InterPro"/>
</dbReference>
<name>A0A8S1CBQ7_9INSE</name>
<feature type="repeat" description="LDL-receptor class B" evidence="15">
    <location>
        <begin position="1256"/>
        <end position="1299"/>
    </location>
</feature>
<dbReference type="FunFam" id="2.10.25.10:FF:000010">
    <property type="entry name" value="Pro-epidermal growth factor"/>
    <property type="match status" value="1"/>
</dbReference>